<evidence type="ECO:0000313" key="2">
    <source>
        <dbReference type="Proteomes" id="UP000887578"/>
    </source>
</evidence>
<dbReference type="AlphaFoldDB" id="A0A914QQ23"/>
<dbReference type="Proteomes" id="UP000887578">
    <property type="component" value="Unplaced"/>
</dbReference>
<dbReference type="InterPro" id="IPR001304">
    <property type="entry name" value="C-type_lectin-like"/>
</dbReference>
<sequence>MLDNVFLSGEANTFFTDSASADFWIGANKLFIPGNWSWSDGTSWNFDDFGKEDNISNCGAVQLQTGKWIPANCLDVKPFSCLVNEAASEPITTSKPTTCLDTWTYYSTTGYCYRLFVDASTWLEAEDRCKVDGAHLASIHDEDENLFVANFANYPGANVCDAHKQIWTGLYTEDSKALKWKWTDGTPYDYKNWFPGFPIPGVSNCAYMHIAPICNHKTGLIANNIDSCKSLIARYVCKSLPS</sequence>
<dbReference type="CDD" id="cd00037">
    <property type="entry name" value="CLECT"/>
    <property type="match status" value="1"/>
</dbReference>
<dbReference type="WBParaSite" id="PDA_v2.g5499.t1">
    <property type="protein sequence ID" value="PDA_v2.g5499.t1"/>
    <property type="gene ID" value="PDA_v2.g5499"/>
</dbReference>
<dbReference type="InterPro" id="IPR050111">
    <property type="entry name" value="C-type_lectin/snaclec_domain"/>
</dbReference>
<evidence type="ECO:0000259" key="1">
    <source>
        <dbReference type="PROSITE" id="PS50041"/>
    </source>
</evidence>
<dbReference type="SUPFAM" id="SSF56436">
    <property type="entry name" value="C-type lectin-like"/>
    <property type="match status" value="2"/>
</dbReference>
<organism evidence="2 3">
    <name type="scientific">Panagrolaimus davidi</name>
    <dbReference type="NCBI Taxonomy" id="227884"/>
    <lineage>
        <taxon>Eukaryota</taxon>
        <taxon>Metazoa</taxon>
        <taxon>Ecdysozoa</taxon>
        <taxon>Nematoda</taxon>
        <taxon>Chromadorea</taxon>
        <taxon>Rhabditida</taxon>
        <taxon>Tylenchina</taxon>
        <taxon>Panagrolaimomorpha</taxon>
        <taxon>Panagrolaimoidea</taxon>
        <taxon>Panagrolaimidae</taxon>
        <taxon>Panagrolaimus</taxon>
    </lineage>
</organism>
<name>A0A914QQ23_9BILA</name>
<evidence type="ECO:0000313" key="3">
    <source>
        <dbReference type="WBParaSite" id="PDA_v2.g5499.t1"/>
    </source>
</evidence>
<reference evidence="3" key="1">
    <citation type="submission" date="2022-11" db="UniProtKB">
        <authorList>
            <consortium name="WormBaseParasite"/>
        </authorList>
    </citation>
    <scope>IDENTIFICATION</scope>
</reference>
<dbReference type="PROSITE" id="PS50041">
    <property type="entry name" value="C_TYPE_LECTIN_2"/>
    <property type="match status" value="2"/>
</dbReference>
<accession>A0A914QQ23</accession>
<feature type="domain" description="C-type lectin" evidence="1">
    <location>
        <begin position="1"/>
        <end position="82"/>
    </location>
</feature>
<dbReference type="PANTHER" id="PTHR22803">
    <property type="entry name" value="MANNOSE, PHOSPHOLIPASE, LECTIN RECEPTOR RELATED"/>
    <property type="match status" value="1"/>
</dbReference>
<keyword evidence="2" id="KW-1185">Reference proteome</keyword>
<dbReference type="InterPro" id="IPR016187">
    <property type="entry name" value="CTDL_fold"/>
</dbReference>
<feature type="domain" description="C-type lectin" evidence="1">
    <location>
        <begin position="108"/>
        <end position="208"/>
    </location>
</feature>
<dbReference type="Gene3D" id="3.10.100.10">
    <property type="entry name" value="Mannose-Binding Protein A, subunit A"/>
    <property type="match status" value="2"/>
</dbReference>
<protein>
    <submittedName>
        <fullName evidence="3">C-type lectin domain-containing protein</fullName>
    </submittedName>
</protein>
<proteinExistence type="predicted"/>
<dbReference type="InterPro" id="IPR016186">
    <property type="entry name" value="C-type_lectin-like/link_sf"/>
</dbReference>
<dbReference type="Pfam" id="PF00059">
    <property type="entry name" value="Lectin_C"/>
    <property type="match status" value="2"/>
</dbReference>
<dbReference type="SMART" id="SM00034">
    <property type="entry name" value="CLECT"/>
    <property type="match status" value="1"/>
</dbReference>